<dbReference type="Proteomes" id="UP000054396">
    <property type="component" value="Unassembled WGS sequence"/>
</dbReference>
<organism evidence="1 2">
    <name type="scientific">Pseudoponticoccus marisrubri</name>
    <dbReference type="NCBI Taxonomy" id="1685382"/>
    <lineage>
        <taxon>Bacteria</taxon>
        <taxon>Pseudomonadati</taxon>
        <taxon>Pseudomonadota</taxon>
        <taxon>Alphaproteobacteria</taxon>
        <taxon>Rhodobacterales</taxon>
        <taxon>Roseobacteraceae</taxon>
        <taxon>Pseudoponticoccus</taxon>
    </lineage>
</organism>
<accession>A0A0W7WND3</accession>
<comment type="caution">
    <text evidence="1">The sequence shown here is derived from an EMBL/GenBank/DDBJ whole genome shotgun (WGS) entry which is preliminary data.</text>
</comment>
<dbReference type="OrthoDB" id="7875688at2"/>
<proteinExistence type="predicted"/>
<gene>
    <name evidence="1" type="ORF">AVJ23_05855</name>
</gene>
<dbReference type="AlphaFoldDB" id="A0A0W7WND3"/>
<keyword evidence="2" id="KW-1185">Reference proteome</keyword>
<reference evidence="1 2" key="1">
    <citation type="submission" date="2015-12" db="EMBL/GenBank/DDBJ databases">
        <authorList>
            <person name="Shamseldin A."/>
            <person name="Moawad H."/>
            <person name="Abd El-Rahim W.M."/>
            <person name="Sadowsky M.J."/>
        </authorList>
    </citation>
    <scope>NUCLEOTIDE SEQUENCE [LARGE SCALE GENOMIC DNA]</scope>
    <source>
        <strain evidence="1 2">SJ5A-1</strain>
    </source>
</reference>
<evidence type="ECO:0000313" key="2">
    <source>
        <dbReference type="Proteomes" id="UP000054396"/>
    </source>
</evidence>
<protein>
    <submittedName>
        <fullName evidence="1">Uncharacterized protein</fullName>
    </submittedName>
</protein>
<name>A0A0W7WND3_9RHOB</name>
<sequence>MASELSIGLWILGSGAVALAVVNTLPPLTQGGGGFDPLATPVDRIPHESERAFCEAELSGVDCACFAYVAQNVMTRDPDRAPGWRYADKWALARAQAEQNCARSAP</sequence>
<dbReference type="EMBL" id="LPXO01000002">
    <property type="protein sequence ID" value="KUF12094.1"/>
    <property type="molecule type" value="Genomic_DNA"/>
</dbReference>
<dbReference type="RefSeq" id="WP_058861213.1">
    <property type="nucleotide sequence ID" value="NZ_LPXO01000002.1"/>
</dbReference>
<evidence type="ECO:0000313" key="1">
    <source>
        <dbReference type="EMBL" id="KUF12094.1"/>
    </source>
</evidence>